<feature type="transmembrane region" description="Helical" evidence="1">
    <location>
        <begin position="35"/>
        <end position="56"/>
    </location>
</feature>
<keyword evidence="3" id="KW-1185">Reference proteome</keyword>
<organism evidence="2 3">
    <name type="scientific">Tardiphaga alba</name>
    <dbReference type="NCBI Taxonomy" id="340268"/>
    <lineage>
        <taxon>Bacteria</taxon>
        <taxon>Pseudomonadati</taxon>
        <taxon>Pseudomonadota</taxon>
        <taxon>Alphaproteobacteria</taxon>
        <taxon>Hyphomicrobiales</taxon>
        <taxon>Nitrobacteraceae</taxon>
        <taxon>Tardiphaga</taxon>
    </lineage>
</organism>
<dbReference type="EMBL" id="CP036498">
    <property type="protein sequence ID" value="QUS40063.1"/>
    <property type="molecule type" value="Genomic_DNA"/>
</dbReference>
<reference evidence="2 3" key="1">
    <citation type="submission" date="2019-02" db="EMBL/GenBank/DDBJ databases">
        <title>Emended description of the genus Rhodopseudomonas and description of Rhodopseudomonas albus sp. nov., a non-phototrophic, heavy-metal-tolerant bacterium isolated from garden soil.</title>
        <authorList>
            <person name="Bao Z."/>
            <person name="Cao W.W."/>
            <person name="Sato Y."/>
            <person name="Nishizawa T."/>
            <person name="Zhao J."/>
            <person name="Guo Y."/>
            <person name="Ohta H."/>
        </authorList>
    </citation>
    <scope>NUCLEOTIDE SEQUENCE [LARGE SCALE GENOMIC DNA]</scope>
    <source>
        <strain evidence="2 3">SK50-23</strain>
    </source>
</reference>
<name>A0ABX8A8R7_9BRAD</name>
<accession>A0ABX8A8R7</accession>
<proteinExistence type="predicted"/>
<feature type="transmembrane region" description="Helical" evidence="1">
    <location>
        <begin position="6"/>
        <end position="23"/>
    </location>
</feature>
<gene>
    <name evidence="2" type="ORF">RPMA_15415</name>
</gene>
<keyword evidence="1" id="KW-1133">Transmembrane helix</keyword>
<evidence type="ECO:0000256" key="1">
    <source>
        <dbReference type="SAM" id="Phobius"/>
    </source>
</evidence>
<keyword evidence="1" id="KW-0812">Transmembrane</keyword>
<protein>
    <submittedName>
        <fullName evidence="2">Uncharacterized protein</fullName>
    </submittedName>
</protein>
<dbReference type="RefSeq" id="WP_211908433.1">
    <property type="nucleotide sequence ID" value="NZ_CP036498.1"/>
</dbReference>
<dbReference type="Proteomes" id="UP000682843">
    <property type="component" value="Chromosome"/>
</dbReference>
<feature type="transmembrane region" description="Helical" evidence="1">
    <location>
        <begin position="62"/>
        <end position="88"/>
    </location>
</feature>
<sequence length="100" mass="10224">MRPLNSWSLAGLVILASVIVTAVTEMRIAGMGSVALSAGVAYAGFFANVACSGLGFSTPERGWWIANVAIGIATMTFLGAPTIPSALWTAGRVLLARALA</sequence>
<keyword evidence="1" id="KW-0472">Membrane</keyword>
<evidence type="ECO:0000313" key="2">
    <source>
        <dbReference type="EMBL" id="QUS40063.1"/>
    </source>
</evidence>
<evidence type="ECO:0000313" key="3">
    <source>
        <dbReference type="Proteomes" id="UP000682843"/>
    </source>
</evidence>